<dbReference type="InterPro" id="IPR017871">
    <property type="entry name" value="ABC_transporter-like_CS"/>
</dbReference>
<dbReference type="Pfam" id="PF00005">
    <property type="entry name" value="ABC_tran"/>
    <property type="match status" value="1"/>
</dbReference>
<accession>A0ABS5MN83</accession>
<evidence type="ECO:0000313" key="5">
    <source>
        <dbReference type="Proteomes" id="UP000681586"/>
    </source>
</evidence>
<dbReference type="Gene3D" id="3.40.50.300">
    <property type="entry name" value="P-loop containing nucleotide triphosphate hydrolases"/>
    <property type="match status" value="1"/>
</dbReference>
<dbReference type="PANTHER" id="PTHR43038:SF3">
    <property type="entry name" value="ABC TRANSPORTER G FAMILY MEMBER 20 ISOFORM X1"/>
    <property type="match status" value="1"/>
</dbReference>
<dbReference type="Proteomes" id="UP000681586">
    <property type="component" value="Unassembled WGS sequence"/>
</dbReference>
<name>A0ABS5MN83_9STAP</name>
<dbReference type="PROSITE" id="PS00211">
    <property type="entry name" value="ABC_TRANSPORTER_1"/>
    <property type="match status" value="1"/>
</dbReference>
<dbReference type="GeneID" id="86197706"/>
<evidence type="ECO:0000256" key="2">
    <source>
        <dbReference type="ARBA" id="ARBA00022840"/>
    </source>
</evidence>
<comment type="caution">
    <text evidence="4">The sequence shown here is derived from an EMBL/GenBank/DDBJ whole genome shotgun (WGS) entry which is preliminary data.</text>
</comment>
<proteinExistence type="predicted"/>
<dbReference type="PROSITE" id="PS50893">
    <property type="entry name" value="ABC_TRANSPORTER_2"/>
    <property type="match status" value="1"/>
</dbReference>
<dbReference type="InterPro" id="IPR027417">
    <property type="entry name" value="P-loop_NTPase"/>
</dbReference>
<keyword evidence="5" id="KW-1185">Reference proteome</keyword>
<organism evidence="4 5">
    <name type="scientific">Mammaliicoccus fleurettii</name>
    <dbReference type="NCBI Taxonomy" id="150056"/>
    <lineage>
        <taxon>Bacteria</taxon>
        <taxon>Bacillati</taxon>
        <taxon>Bacillota</taxon>
        <taxon>Bacilli</taxon>
        <taxon>Bacillales</taxon>
        <taxon>Staphylococcaceae</taxon>
        <taxon>Mammaliicoccus</taxon>
    </lineage>
</organism>
<gene>
    <name evidence="4" type="ORF">JJQ58_07710</name>
</gene>
<dbReference type="SUPFAM" id="SSF52540">
    <property type="entry name" value="P-loop containing nucleoside triphosphate hydrolases"/>
    <property type="match status" value="1"/>
</dbReference>
<dbReference type="PANTHER" id="PTHR43038">
    <property type="entry name" value="ATP-BINDING CASSETTE, SUB-FAMILY H, MEMBER 1"/>
    <property type="match status" value="1"/>
</dbReference>
<dbReference type="InterPro" id="IPR003593">
    <property type="entry name" value="AAA+_ATPase"/>
</dbReference>
<dbReference type="GO" id="GO:0005524">
    <property type="term" value="F:ATP binding"/>
    <property type="evidence" value="ECO:0007669"/>
    <property type="project" value="UniProtKB-KW"/>
</dbReference>
<feature type="domain" description="ABC transporter" evidence="3">
    <location>
        <begin position="6"/>
        <end position="233"/>
    </location>
</feature>
<keyword evidence="1" id="KW-0547">Nucleotide-binding</keyword>
<dbReference type="EMBL" id="JAGXBM010000009">
    <property type="protein sequence ID" value="MBS3697351.1"/>
    <property type="molecule type" value="Genomic_DNA"/>
</dbReference>
<reference evidence="4 5" key="1">
    <citation type="submission" date="2021-05" db="EMBL/GenBank/DDBJ databases">
        <title>Staphylococcus fleurettii isolated from lake water in First Nation community in Manitoba, Canada.</title>
        <authorList>
            <person name="Bashar S."/>
            <person name="Murdock A."/>
            <person name="Patidar R."/>
            <person name="Golding G."/>
            <person name="Farenhorst A."/>
            <person name="Kumar A."/>
        </authorList>
    </citation>
    <scope>NUCLEOTIDE SEQUENCE [LARGE SCALE GENOMIC DNA]</scope>
    <source>
        <strain evidence="4 5">SF002</strain>
    </source>
</reference>
<evidence type="ECO:0000313" key="4">
    <source>
        <dbReference type="EMBL" id="MBS3697351.1"/>
    </source>
</evidence>
<sequence length="244" mass="27076">MTEVVAKLENATKYYDKVAVLNNINIELNSGTILGLIGPSGSGKTTTIKCLMGMESLESGHAIVFNKDIPNRKVLNRIGYMGQSDALYENLSARENLVFFGNLMGLKGEKLEQEMVTNMKLVNLEQDMDKIVSTFSGGMKRRLSLAITLISNPDLIILDEPTVGIDPSLRRDIWKQLNSLTNKGKSVIVTTHVMSEAERCDYIGLIIEGKLFEIGTPQALKDKFNVNTIEEVFLQAEEGDHHEV</sequence>
<evidence type="ECO:0000256" key="1">
    <source>
        <dbReference type="ARBA" id="ARBA00022741"/>
    </source>
</evidence>
<evidence type="ECO:0000259" key="3">
    <source>
        <dbReference type="PROSITE" id="PS50893"/>
    </source>
</evidence>
<dbReference type="RefSeq" id="WP_078358270.1">
    <property type="nucleotide sequence ID" value="NZ_JAEPSA010000011.1"/>
</dbReference>
<keyword evidence="2 4" id="KW-0067">ATP-binding</keyword>
<dbReference type="InterPro" id="IPR003439">
    <property type="entry name" value="ABC_transporter-like_ATP-bd"/>
</dbReference>
<dbReference type="SMART" id="SM00382">
    <property type="entry name" value="AAA"/>
    <property type="match status" value="1"/>
</dbReference>
<protein>
    <submittedName>
        <fullName evidence="4">ABC transporter ATP-binding protein</fullName>
    </submittedName>
</protein>